<feature type="domain" description="Rab-GAP TBC" evidence="3">
    <location>
        <begin position="1"/>
        <end position="139"/>
    </location>
</feature>
<dbReference type="PANTHER" id="PTHR20913:SF7">
    <property type="entry name" value="RE60063P"/>
    <property type="match status" value="1"/>
</dbReference>
<feature type="transmembrane region" description="Helical" evidence="2">
    <location>
        <begin position="102"/>
        <end position="122"/>
    </location>
</feature>
<evidence type="ECO:0000259" key="3">
    <source>
        <dbReference type="PROSITE" id="PS50086"/>
    </source>
</evidence>
<dbReference type="EMBL" id="SJOL01007403">
    <property type="protein sequence ID" value="TGZ62742.1"/>
    <property type="molecule type" value="Genomic_DNA"/>
</dbReference>
<sequence>MCNCPSNTNPVTPCRNLFSSLRLNYFNCVGSVAAPPHGFHDICYIFLSVLGENDARLLLNKILPDRFGLFMEASMDSTVEYMQLIFALLGHLRPTLTKNLEAVGLGPHFALAWIVTWFAHVLPEMDDVRRLFDLFLATDPLMLIYLSVAVIIRSDEEVQSNTSDFGMLHHTLLRLPKKHPVEELVRYSVKLYISVPPDQLLALGKQRHSVLSAITTEVRRKPIAGRRSLATRWYIGAVLVVALACVIYWWRPS</sequence>
<evidence type="ECO:0000313" key="5">
    <source>
        <dbReference type="Proteomes" id="UP000308267"/>
    </source>
</evidence>
<dbReference type="Proteomes" id="UP000308267">
    <property type="component" value="Unassembled WGS sequence"/>
</dbReference>
<dbReference type="Pfam" id="PF00566">
    <property type="entry name" value="RabGAP-TBC"/>
    <property type="match status" value="1"/>
</dbReference>
<comment type="caution">
    <text evidence="4">The sequence shown here is derived from an EMBL/GenBank/DDBJ whole genome shotgun (WGS) entry which is preliminary data.</text>
</comment>
<evidence type="ECO:0000256" key="1">
    <source>
        <dbReference type="ARBA" id="ARBA00022468"/>
    </source>
</evidence>
<keyword evidence="1" id="KW-0343">GTPase activation</keyword>
<evidence type="ECO:0000313" key="4">
    <source>
        <dbReference type="EMBL" id="TGZ62741.1"/>
    </source>
</evidence>
<dbReference type="GO" id="GO:0006888">
    <property type="term" value="P:endoplasmic reticulum to Golgi vesicle-mediated transport"/>
    <property type="evidence" value="ECO:0007669"/>
    <property type="project" value="TreeGrafter"/>
</dbReference>
<protein>
    <recommendedName>
        <fullName evidence="3">Rab-GAP TBC domain-containing protein</fullName>
    </recommendedName>
</protein>
<proteinExistence type="predicted"/>
<feature type="transmembrane region" description="Helical" evidence="2">
    <location>
        <begin position="134"/>
        <end position="152"/>
    </location>
</feature>
<gene>
    <name evidence="4" type="ORF">CRM22_007266</name>
</gene>
<reference evidence="4 5" key="1">
    <citation type="journal article" date="2019" name="BMC Genomics">
        <title>New insights from Opisthorchis felineus genome: update on genomics of the epidemiologically important liver flukes.</title>
        <authorList>
            <person name="Ershov N.I."/>
            <person name="Mordvinov V.A."/>
            <person name="Prokhortchouk E.B."/>
            <person name="Pakharukova M.Y."/>
            <person name="Gunbin K.V."/>
            <person name="Ustyantsev K."/>
            <person name="Genaev M.A."/>
            <person name="Blinov A.G."/>
            <person name="Mazur A."/>
            <person name="Boulygina E."/>
            <person name="Tsygankova S."/>
            <person name="Khrameeva E."/>
            <person name="Chekanov N."/>
            <person name="Fan G."/>
            <person name="Xiao A."/>
            <person name="Zhang H."/>
            <person name="Xu X."/>
            <person name="Yang H."/>
            <person name="Solovyev V."/>
            <person name="Lee S.M."/>
            <person name="Liu X."/>
            <person name="Afonnikov D.A."/>
            <person name="Skryabin K.G."/>
        </authorList>
    </citation>
    <scope>NUCLEOTIDE SEQUENCE [LARGE SCALE GENOMIC DNA]</scope>
    <source>
        <strain evidence="4">AK-0245</strain>
        <tissue evidence="4">Whole organism</tissue>
    </source>
</reference>
<dbReference type="PANTHER" id="PTHR20913">
    <property type="entry name" value="TBC1 DOMAIN FAMILY MEMBER 20/GTPASE"/>
    <property type="match status" value="1"/>
</dbReference>
<keyword evidence="2" id="KW-0812">Transmembrane</keyword>
<dbReference type="InterPro" id="IPR045913">
    <property type="entry name" value="TBC20/Gyp8-like"/>
</dbReference>
<dbReference type="GO" id="GO:0005789">
    <property type="term" value="C:endoplasmic reticulum membrane"/>
    <property type="evidence" value="ECO:0007669"/>
    <property type="project" value="TreeGrafter"/>
</dbReference>
<keyword evidence="2" id="KW-0472">Membrane</keyword>
<dbReference type="PROSITE" id="PS50086">
    <property type="entry name" value="TBC_RABGAP"/>
    <property type="match status" value="1"/>
</dbReference>
<dbReference type="InterPro" id="IPR035969">
    <property type="entry name" value="Rab-GAP_TBC_sf"/>
</dbReference>
<evidence type="ECO:0000256" key="2">
    <source>
        <dbReference type="SAM" id="Phobius"/>
    </source>
</evidence>
<dbReference type="OrthoDB" id="206700at2759"/>
<dbReference type="InterPro" id="IPR000195">
    <property type="entry name" value="Rab-GAP-TBC_dom"/>
</dbReference>
<keyword evidence="2" id="KW-1133">Transmembrane helix</keyword>
<dbReference type="EMBL" id="SJOL01007403">
    <property type="protein sequence ID" value="TGZ62741.1"/>
    <property type="molecule type" value="Genomic_DNA"/>
</dbReference>
<feature type="transmembrane region" description="Helical" evidence="2">
    <location>
        <begin position="229"/>
        <end position="250"/>
    </location>
</feature>
<dbReference type="GO" id="GO:0005096">
    <property type="term" value="F:GTPase activator activity"/>
    <property type="evidence" value="ECO:0007669"/>
    <property type="project" value="UniProtKB-KW"/>
</dbReference>
<organism evidence="4 5">
    <name type="scientific">Opisthorchis felineus</name>
    <dbReference type="NCBI Taxonomy" id="147828"/>
    <lineage>
        <taxon>Eukaryota</taxon>
        <taxon>Metazoa</taxon>
        <taxon>Spiralia</taxon>
        <taxon>Lophotrochozoa</taxon>
        <taxon>Platyhelminthes</taxon>
        <taxon>Trematoda</taxon>
        <taxon>Digenea</taxon>
        <taxon>Opisthorchiida</taxon>
        <taxon>Opisthorchiata</taxon>
        <taxon>Opisthorchiidae</taxon>
        <taxon>Opisthorchis</taxon>
    </lineage>
</organism>
<keyword evidence="5" id="KW-1185">Reference proteome</keyword>
<dbReference type="SUPFAM" id="SSF47923">
    <property type="entry name" value="Ypt/Rab-GAP domain of gyp1p"/>
    <property type="match status" value="1"/>
</dbReference>
<name>A0A4S2LHA9_OPIFE</name>
<dbReference type="Gene3D" id="1.10.472.80">
    <property type="entry name" value="Ypt/Rab-GAP domain of gyp1p, domain 3"/>
    <property type="match status" value="1"/>
</dbReference>
<accession>A0A4S2LHA9</accession>
<dbReference type="AlphaFoldDB" id="A0A4S2LHA9"/>